<dbReference type="FunFam" id="3.30.420.60:FF:000004">
    <property type="entry name" value="Protein DOM34 homolog"/>
    <property type="match status" value="1"/>
</dbReference>
<dbReference type="GO" id="GO:0051301">
    <property type="term" value="P:cell division"/>
    <property type="evidence" value="ECO:0007669"/>
    <property type="project" value="UniProtKB-KW"/>
</dbReference>
<dbReference type="SUPFAM" id="SSF55315">
    <property type="entry name" value="L30e-like"/>
    <property type="match status" value="1"/>
</dbReference>
<keyword evidence="5" id="KW-0132">Cell division</keyword>
<reference evidence="13 14" key="1">
    <citation type="submission" date="2023-08" db="EMBL/GenBank/DDBJ databases">
        <title>Black Yeasts Isolated from many extreme environments.</title>
        <authorList>
            <person name="Coleine C."/>
            <person name="Stajich J.E."/>
            <person name="Selbmann L."/>
        </authorList>
    </citation>
    <scope>NUCLEOTIDE SEQUENCE [LARGE SCALE GENOMIC DNA]</scope>
    <source>
        <strain evidence="13 14">CCFEE 5935</strain>
    </source>
</reference>
<keyword evidence="4 10" id="KW-0963">Cytoplasm</keyword>
<dbReference type="InterPro" id="IPR042226">
    <property type="entry name" value="eFR1_2_sf"/>
</dbReference>
<dbReference type="Pfam" id="PF26356">
    <property type="entry name" value="Pelota_N"/>
    <property type="match status" value="1"/>
</dbReference>
<dbReference type="GO" id="GO:0070481">
    <property type="term" value="P:nuclear-transcribed mRNA catabolic process, non-stop decay"/>
    <property type="evidence" value="ECO:0007669"/>
    <property type="project" value="InterPro"/>
</dbReference>
<dbReference type="PANTHER" id="PTHR10853">
    <property type="entry name" value="PELOTA"/>
    <property type="match status" value="1"/>
</dbReference>
<feature type="region of interest" description="Disordered" evidence="11">
    <location>
        <begin position="388"/>
        <end position="416"/>
    </location>
</feature>
<comment type="subcellular location">
    <subcellularLocation>
        <location evidence="2 10">Cytoplasm</location>
    </subcellularLocation>
</comment>
<evidence type="ECO:0000256" key="5">
    <source>
        <dbReference type="ARBA" id="ARBA00022618"/>
    </source>
</evidence>
<dbReference type="InterPro" id="IPR005141">
    <property type="entry name" value="eRF1_2"/>
</dbReference>
<name>A0AAV9P405_9PEZI</name>
<evidence type="ECO:0000256" key="2">
    <source>
        <dbReference type="ARBA" id="ARBA00004496"/>
    </source>
</evidence>
<keyword evidence="7" id="KW-0498">Mitosis</keyword>
<dbReference type="Proteomes" id="UP001337655">
    <property type="component" value="Unassembled WGS sequence"/>
</dbReference>
<dbReference type="InterPro" id="IPR005142">
    <property type="entry name" value="eRF1_3"/>
</dbReference>
<comment type="similarity">
    <text evidence="3 10">Belongs to the eukaryotic release factor 1 family. Pelota subfamily.</text>
</comment>
<feature type="domain" description="eRF1/Pelota-like N-terminal" evidence="12">
    <location>
        <begin position="1"/>
        <end position="132"/>
    </location>
</feature>
<dbReference type="InterPro" id="IPR005140">
    <property type="entry name" value="eRF1_Pelota-like_N"/>
</dbReference>
<dbReference type="PANTHER" id="PTHR10853:SF0">
    <property type="entry name" value="PROTEIN PELOTA HOMOLOG"/>
    <property type="match status" value="1"/>
</dbReference>
<accession>A0AAV9P405</accession>
<dbReference type="FunFam" id="2.30.30.870:FF:000001">
    <property type="entry name" value="Protein pelota homolog"/>
    <property type="match status" value="1"/>
</dbReference>
<evidence type="ECO:0000259" key="12">
    <source>
        <dbReference type="SMART" id="SM01194"/>
    </source>
</evidence>
<dbReference type="InterPro" id="IPR038069">
    <property type="entry name" value="Pelota/DOM34_N"/>
</dbReference>
<dbReference type="Pfam" id="PF03464">
    <property type="entry name" value="eRF1_2"/>
    <property type="match status" value="1"/>
</dbReference>
<dbReference type="SUPFAM" id="SSF53137">
    <property type="entry name" value="Translational machinery components"/>
    <property type="match status" value="1"/>
</dbReference>
<evidence type="ECO:0000313" key="13">
    <source>
        <dbReference type="EMBL" id="KAK5165749.1"/>
    </source>
</evidence>
<comment type="caution">
    <text evidence="13">The sequence shown here is derived from an EMBL/GenBank/DDBJ whole genome shotgun (WGS) entry which is preliminary data.</text>
</comment>
<dbReference type="Pfam" id="PF03465">
    <property type="entry name" value="eRF1_3"/>
    <property type="match status" value="1"/>
</dbReference>
<gene>
    <name evidence="13" type="primary">DOM34</name>
    <name evidence="13" type="ORF">LTR77_008672</name>
</gene>
<evidence type="ECO:0000256" key="9">
    <source>
        <dbReference type="ARBA" id="ARBA00023306"/>
    </source>
</evidence>
<proteinExistence type="inferred from homology"/>
<dbReference type="RefSeq" id="XP_064655761.1">
    <property type="nucleotide sequence ID" value="XM_064805902.1"/>
</dbReference>
<dbReference type="GO" id="GO:0046872">
    <property type="term" value="F:metal ion binding"/>
    <property type="evidence" value="ECO:0007669"/>
    <property type="project" value="UniProtKB-KW"/>
</dbReference>
<evidence type="ECO:0000256" key="3">
    <source>
        <dbReference type="ARBA" id="ARBA00009504"/>
    </source>
</evidence>
<comment type="function">
    <text evidence="10">Component of the Dom34-Hbs1 complex, a complex that recognizes stalled ribosomes and triggers the No-Go Decay (NGD) pathway (PubMed:20890290). In the Dom34-Hbs1 complex, dom34 recognizes ribosomes stalled at the 3' end of an mRNA and engages stalled ribosomes by destabilizing mRNA in the mRNA channel. Following ribosome-binding, the Dom34-Hbs1 complex promotes the disassembly of stalled ribosomes, followed by degradation of damaged mRNAs as part of the NGD pathway.</text>
</comment>
<organism evidence="13 14">
    <name type="scientific">Saxophila tyrrhenica</name>
    <dbReference type="NCBI Taxonomy" id="1690608"/>
    <lineage>
        <taxon>Eukaryota</taxon>
        <taxon>Fungi</taxon>
        <taxon>Dikarya</taxon>
        <taxon>Ascomycota</taxon>
        <taxon>Pezizomycotina</taxon>
        <taxon>Dothideomycetes</taxon>
        <taxon>Dothideomycetidae</taxon>
        <taxon>Mycosphaerellales</taxon>
        <taxon>Extremaceae</taxon>
        <taxon>Saxophila</taxon>
    </lineage>
</organism>
<keyword evidence="6 10" id="KW-0479">Metal-binding</keyword>
<dbReference type="GO" id="GO:0051321">
    <property type="term" value="P:meiotic cell cycle"/>
    <property type="evidence" value="ECO:0007669"/>
    <property type="project" value="UniProtKB-KW"/>
</dbReference>
<keyword evidence="8" id="KW-0469">Meiosis</keyword>
<evidence type="ECO:0000256" key="8">
    <source>
        <dbReference type="ARBA" id="ARBA00023254"/>
    </source>
</evidence>
<evidence type="ECO:0000256" key="11">
    <source>
        <dbReference type="SAM" id="MobiDB-lite"/>
    </source>
</evidence>
<dbReference type="Gene3D" id="3.30.1330.30">
    <property type="match status" value="1"/>
</dbReference>
<dbReference type="GO" id="GO:1990533">
    <property type="term" value="C:Dom34-Hbs1 complex"/>
    <property type="evidence" value="ECO:0007669"/>
    <property type="project" value="UniProtKB-ARBA"/>
</dbReference>
<dbReference type="GO" id="GO:0070651">
    <property type="term" value="P:nonfunctional rRNA decay"/>
    <property type="evidence" value="ECO:0007669"/>
    <property type="project" value="TreeGrafter"/>
</dbReference>
<dbReference type="EMBL" id="JAVRRT010000015">
    <property type="protein sequence ID" value="KAK5165749.1"/>
    <property type="molecule type" value="Genomic_DNA"/>
</dbReference>
<keyword evidence="14" id="KW-1185">Reference proteome</keyword>
<evidence type="ECO:0000313" key="14">
    <source>
        <dbReference type="Proteomes" id="UP001337655"/>
    </source>
</evidence>
<dbReference type="GO" id="GO:0071025">
    <property type="term" value="P:RNA surveillance"/>
    <property type="evidence" value="ECO:0007669"/>
    <property type="project" value="InterPro"/>
</dbReference>
<dbReference type="InterPro" id="IPR029064">
    <property type="entry name" value="Ribosomal_eL30-like_sf"/>
</dbReference>
<evidence type="ECO:0000256" key="4">
    <source>
        <dbReference type="ARBA" id="ARBA00022490"/>
    </source>
</evidence>
<dbReference type="NCBIfam" id="TIGR00111">
    <property type="entry name" value="pelota"/>
    <property type="match status" value="1"/>
</dbReference>
<dbReference type="SMART" id="SM01194">
    <property type="entry name" value="eRF1_1"/>
    <property type="match status" value="1"/>
</dbReference>
<protein>
    <recommendedName>
        <fullName evidence="10">Protein DOM34 homolog</fullName>
    </recommendedName>
</protein>
<sequence length="416" mass="46470">MRLIKQNIEQKDGSGTATLLPEEPEDMWHAYNLIRPNDLLRASAVRKIIQESGSGSRSVDRVHTTLTIRVTKLDFDPQASQLHVSGRVAEENKHVKLGSYHTLDLELQRNFTLEKNEGWDSVAIDTLKESINQDAKAQLWAVVMQEGLANICLITDHQTILRQRVETSLPKKRAGSSDHDKSVQRFYQTTYDSLLRQIDLSDPKPLLLASPGFTASSFQQFIKTQAASGANKQLQQLLQKIIVAHSASAHLHSLSEVLASPAVTSKLSDTKFARETQLMDRFFELMRNDDARAWYGPKECEAAVERAAVGKGGGVLLISNALFRSQEIKTRQRWVKLVDEVKEQGGEVRVLSSMHESGKRLEGLGGIAAILTYPIEDLGDEIEENGEEDDAWMNGDGNGHMNGIEGRREYDEDIDI</sequence>
<dbReference type="InterPro" id="IPR058547">
    <property type="entry name" value="Pelota_N"/>
</dbReference>
<dbReference type="InterPro" id="IPR004405">
    <property type="entry name" value="TF_pelota"/>
</dbReference>
<dbReference type="GeneID" id="89930004"/>
<dbReference type="FunFam" id="3.30.1330.30:FF:000008">
    <property type="entry name" value="Protein pelota homolog"/>
    <property type="match status" value="1"/>
</dbReference>
<dbReference type="Gene3D" id="3.30.420.60">
    <property type="entry name" value="eRF1 domain 2"/>
    <property type="match status" value="1"/>
</dbReference>
<dbReference type="Gene3D" id="2.30.30.870">
    <property type="entry name" value="Pelota, domain A"/>
    <property type="match status" value="1"/>
</dbReference>
<dbReference type="GO" id="GO:0070966">
    <property type="term" value="P:nuclear-transcribed mRNA catabolic process, no-go decay"/>
    <property type="evidence" value="ECO:0007669"/>
    <property type="project" value="InterPro"/>
</dbReference>
<dbReference type="GO" id="GO:0032790">
    <property type="term" value="P:ribosome disassembly"/>
    <property type="evidence" value="ECO:0007669"/>
    <property type="project" value="TreeGrafter"/>
</dbReference>
<evidence type="ECO:0000256" key="1">
    <source>
        <dbReference type="ARBA" id="ARBA00001968"/>
    </source>
</evidence>
<comment type="cofactor">
    <cofactor evidence="1 10">
        <name>a divalent metal cation</name>
        <dbReference type="ChEBI" id="CHEBI:60240"/>
    </cofactor>
</comment>
<evidence type="ECO:0000256" key="7">
    <source>
        <dbReference type="ARBA" id="ARBA00022776"/>
    </source>
</evidence>
<keyword evidence="9" id="KW-0131">Cell cycle</keyword>
<evidence type="ECO:0000256" key="10">
    <source>
        <dbReference type="RuleBase" id="RU362019"/>
    </source>
</evidence>
<evidence type="ECO:0000256" key="6">
    <source>
        <dbReference type="ARBA" id="ARBA00022723"/>
    </source>
</evidence>
<dbReference type="AlphaFoldDB" id="A0AAV9P405"/>
<dbReference type="GO" id="GO:0006412">
    <property type="term" value="P:translation"/>
    <property type="evidence" value="ECO:0007669"/>
    <property type="project" value="UniProtKB-ARBA"/>
</dbReference>
<dbReference type="GO" id="GO:0005737">
    <property type="term" value="C:cytoplasm"/>
    <property type="evidence" value="ECO:0007669"/>
    <property type="project" value="UniProtKB-SubCell"/>
</dbReference>
<dbReference type="SUPFAM" id="SSF159065">
    <property type="entry name" value="Dom34/Pelota N-terminal domain-like"/>
    <property type="match status" value="1"/>
</dbReference>